<proteinExistence type="predicted"/>
<accession>C5BX62</accession>
<evidence type="ECO:0000256" key="1">
    <source>
        <dbReference type="ARBA" id="ARBA00022723"/>
    </source>
</evidence>
<sequence length="292" mass="30827">MAADTRMGAVTLHVGDMTAMRTYYTRALGLDVIAENSTGSRVTLGRGAAPIVVLVHAPDLPRPRRGEAGLFHTAILFDDAASLAGALARLAQHAPHTFTGSADHLVSEAFYATDPEGNGVELYVDRPRSAWRWTGSHVVMDTLPLDPNAYLQAHATPSALEDTPGEDDAVVGHVHLQVGDVPTARAFYVDVLGFDETAALGHSALFFSAGGYHHHMAANTWASMGAGPRAQSLRLAQIEIDVPSADDVAALADRLRVAGIAHELDGGGGPGATALLRVADPWRNELHLTSAR</sequence>
<dbReference type="STRING" id="471853.Bcav_0474"/>
<dbReference type="GO" id="GO:0046872">
    <property type="term" value="F:metal ion binding"/>
    <property type="evidence" value="ECO:0007669"/>
    <property type="project" value="UniProtKB-KW"/>
</dbReference>
<keyword evidence="4" id="KW-1185">Reference proteome</keyword>
<dbReference type="Pfam" id="PF00903">
    <property type="entry name" value="Glyoxalase"/>
    <property type="match status" value="2"/>
</dbReference>
<dbReference type="PANTHER" id="PTHR43279:SF1">
    <property type="entry name" value="CATECHOL-2,3-DIOXYGENASE"/>
    <property type="match status" value="1"/>
</dbReference>
<dbReference type="InterPro" id="IPR018146">
    <property type="entry name" value="Glyoxalase_1_CS"/>
</dbReference>
<dbReference type="Gene3D" id="3.10.180.10">
    <property type="entry name" value="2,3-Dihydroxybiphenyl 1,2-Dioxygenase, domain 1"/>
    <property type="match status" value="2"/>
</dbReference>
<evidence type="ECO:0000259" key="2">
    <source>
        <dbReference type="PROSITE" id="PS51819"/>
    </source>
</evidence>
<keyword evidence="3" id="KW-0560">Oxidoreductase</keyword>
<reference evidence="3 4" key="1">
    <citation type="journal article" date="2009" name="Stand. Genomic Sci.">
        <title>Complete genome sequence of Beutenbergia cavernae type strain (HKI 0122).</title>
        <authorList>
            <person name="Land M."/>
            <person name="Pukall R."/>
            <person name="Abt B."/>
            <person name="Goker M."/>
            <person name="Rohde M."/>
            <person name="Glavina Del Rio T."/>
            <person name="Tice H."/>
            <person name="Copeland A."/>
            <person name="Cheng J.F."/>
            <person name="Lucas S."/>
            <person name="Chen F."/>
            <person name="Nolan M."/>
            <person name="Bruce D."/>
            <person name="Goodwin L."/>
            <person name="Pitluck S."/>
            <person name="Ivanova N."/>
            <person name="Mavromatis K."/>
            <person name="Ovchinnikova G."/>
            <person name="Pati A."/>
            <person name="Chen A."/>
            <person name="Palaniappan K."/>
            <person name="Hauser L."/>
            <person name="Chang Y.J."/>
            <person name="Jefferies C.C."/>
            <person name="Saunders E."/>
            <person name="Brettin T."/>
            <person name="Detter J.C."/>
            <person name="Han C."/>
            <person name="Chain P."/>
            <person name="Bristow J."/>
            <person name="Eisen J.A."/>
            <person name="Markowitz V."/>
            <person name="Hugenholtz P."/>
            <person name="Kyrpides N.C."/>
            <person name="Klenk H.P."/>
            <person name="Lapidus A."/>
        </authorList>
    </citation>
    <scope>NUCLEOTIDE SEQUENCE [LARGE SCALE GENOMIC DNA]</scope>
    <source>
        <strain evidence="4">ATCC BAA-8 / DSM 12333 / NBRC 16432</strain>
    </source>
</reference>
<feature type="domain" description="VOC" evidence="2">
    <location>
        <begin position="6"/>
        <end position="125"/>
    </location>
</feature>
<dbReference type="SUPFAM" id="SSF54593">
    <property type="entry name" value="Glyoxalase/Bleomycin resistance protein/Dihydroxybiphenyl dioxygenase"/>
    <property type="match status" value="2"/>
</dbReference>
<protein>
    <submittedName>
        <fullName evidence="3">Glyoxalase/bleomycin resistance protein/dioxygenase</fullName>
    </submittedName>
</protein>
<dbReference type="AlphaFoldDB" id="C5BX62"/>
<gene>
    <name evidence="3" type="ordered locus">Bcav_0474</name>
</gene>
<dbReference type="HOGENOM" id="CLU_059557_0_0_11"/>
<evidence type="ECO:0000313" key="4">
    <source>
        <dbReference type="Proteomes" id="UP000007962"/>
    </source>
</evidence>
<evidence type="ECO:0000313" key="3">
    <source>
        <dbReference type="EMBL" id="ACQ78737.1"/>
    </source>
</evidence>
<organism evidence="3 4">
    <name type="scientific">Beutenbergia cavernae (strain ATCC BAA-8 / DSM 12333 / CCUG 43141 / JCM 11478 / NBRC 16432 / NCIMB 13614 / HKI 0122)</name>
    <dbReference type="NCBI Taxonomy" id="471853"/>
    <lineage>
        <taxon>Bacteria</taxon>
        <taxon>Bacillati</taxon>
        <taxon>Actinomycetota</taxon>
        <taxon>Actinomycetes</taxon>
        <taxon>Micrococcales</taxon>
        <taxon>Beutenbergiaceae</taxon>
        <taxon>Beutenbergia</taxon>
    </lineage>
</organism>
<dbReference type="EMBL" id="CP001618">
    <property type="protein sequence ID" value="ACQ78737.1"/>
    <property type="molecule type" value="Genomic_DNA"/>
</dbReference>
<dbReference type="KEGG" id="bcv:Bcav_0474"/>
<dbReference type="InterPro" id="IPR037523">
    <property type="entry name" value="VOC_core"/>
</dbReference>
<dbReference type="InterPro" id="IPR029068">
    <property type="entry name" value="Glyas_Bleomycin-R_OHBP_Dase"/>
</dbReference>
<dbReference type="PROSITE" id="PS51819">
    <property type="entry name" value="VOC"/>
    <property type="match status" value="2"/>
</dbReference>
<name>C5BX62_BEUC1</name>
<dbReference type="GO" id="GO:0004462">
    <property type="term" value="F:lactoylglutathione lyase activity"/>
    <property type="evidence" value="ECO:0007669"/>
    <property type="project" value="InterPro"/>
</dbReference>
<dbReference type="InterPro" id="IPR004360">
    <property type="entry name" value="Glyas_Fos-R_dOase_dom"/>
</dbReference>
<feature type="domain" description="VOC" evidence="2">
    <location>
        <begin position="170"/>
        <end position="291"/>
    </location>
</feature>
<dbReference type="eggNOG" id="COG2514">
    <property type="taxonomic scope" value="Bacteria"/>
</dbReference>
<keyword evidence="3" id="KW-0223">Dioxygenase</keyword>
<dbReference type="PROSITE" id="PS00934">
    <property type="entry name" value="GLYOXALASE_I_1"/>
    <property type="match status" value="1"/>
</dbReference>
<dbReference type="GO" id="GO:0051213">
    <property type="term" value="F:dioxygenase activity"/>
    <property type="evidence" value="ECO:0007669"/>
    <property type="project" value="UniProtKB-KW"/>
</dbReference>
<keyword evidence="1" id="KW-0479">Metal-binding</keyword>
<dbReference type="PANTHER" id="PTHR43279">
    <property type="entry name" value="CATECHOL-2,3-DIOXYGENASE"/>
    <property type="match status" value="1"/>
</dbReference>
<dbReference type="Proteomes" id="UP000007962">
    <property type="component" value="Chromosome"/>
</dbReference>